<feature type="transmembrane region" description="Helical" evidence="6">
    <location>
        <begin position="376"/>
        <end position="395"/>
    </location>
</feature>
<gene>
    <name evidence="8" type="ORF">ACFQY8_03490</name>
</gene>
<protein>
    <submittedName>
        <fullName evidence="8">ComEC/Rec2 family competence protein</fullName>
    </submittedName>
</protein>
<organism evidence="8 9">
    <name type="scientific">Alloscardovia venturai</name>
    <dbReference type="NCBI Taxonomy" id="1769421"/>
    <lineage>
        <taxon>Bacteria</taxon>
        <taxon>Bacillati</taxon>
        <taxon>Actinomycetota</taxon>
        <taxon>Actinomycetes</taxon>
        <taxon>Bifidobacteriales</taxon>
        <taxon>Bifidobacteriaceae</taxon>
        <taxon>Alloscardovia</taxon>
    </lineage>
</organism>
<keyword evidence="9" id="KW-1185">Reference proteome</keyword>
<keyword evidence="2" id="KW-1003">Cell membrane</keyword>
<proteinExistence type="predicted"/>
<evidence type="ECO:0000313" key="8">
    <source>
        <dbReference type="EMBL" id="MFD0704810.1"/>
    </source>
</evidence>
<sequence length="564" mass="61366">MSAFSDKDFRLVTVASACWIVAGTLTASQSSGTSLAAYLGISAICGVIMFVSAAGSAVCTYMQYSCLTRLKRILCNAFLCAFVGVIIVLSSFLHARVMLSDISHEALKPAYSEKITVSAYAVSPMTSSSRRGFTCSVHLRIDVAQIKGISQVSSASALLFISDSNMCTVEDGARYVISGKAQQPRWGRENLWIEVDNKCVQCVTKTRSPPLWKRGVSYIHQAFLRQTHKLDTSAQILVPGVTMGVMGNDAVIDATSLTPNDEAASDAQHVARRIKANFKTAGIMHVLAVSGGHFALASGFVTWLSRRFLWKRRVRALTIIVSIVCVSVLMYPSESLLRAQVMGTLMAGFTLLGRRAHSQSALCWTAIMTLIMDPTVSMSIGFMLSCAAVLGIVALSERCKAILDHWFTKSWSNAISVTLCAQICTLPITVVLAPDVPVYAVLANMLISIPMDIATLCGIMSLVTSWISPHIGFGCAWCAGVATTIMARICEWVATLPCAVVHCTPIQMCAFYGLGIILGGLLAMLIRGIKRHILFESMYHRTIKEQMRIWRKDIIAYLTSDSHR</sequence>
<evidence type="ECO:0000256" key="1">
    <source>
        <dbReference type="ARBA" id="ARBA00004651"/>
    </source>
</evidence>
<feature type="transmembrane region" description="Helical" evidence="6">
    <location>
        <begin position="439"/>
        <end position="459"/>
    </location>
</feature>
<feature type="transmembrane region" description="Helical" evidence="6">
    <location>
        <begin position="316"/>
        <end position="333"/>
    </location>
</feature>
<feature type="domain" description="ComEC/Rec2-related protein" evidence="7">
    <location>
        <begin position="266"/>
        <end position="522"/>
    </location>
</feature>
<evidence type="ECO:0000256" key="4">
    <source>
        <dbReference type="ARBA" id="ARBA00022989"/>
    </source>
</evidence>
<comment type="subcellular location">
    <subcellularLocation>
        <location evidence="1">Cell membrane</location>
        <topology evidence="1">Multi-pass membrane protein</topology>
    </subcellularLocation>
</comment>
<dbReference type="PANTHER" id="PTHR30619">
    <property type="entry name" value="DNA INTERNALIZATION/COMPETENCE PROTEIN COMEC/REC2"/>
    <property type="match status" value="1"/>
</dbReference>
<accession>A0ABW2Y443</accession>
<dbReference type="InterPro" id="IPR004477">
    <property type="entry name" value="ComEC_N"/>
</dbReference>
<evidence type="ECO:0000259" key="7">
    <source>
        <dbReference type="Pfam" id="PF03772"/>
    </source>
</evidence>
<keyword evidence="4 6" id="KW-1133">Transmembrane helix</keyword>
<comment type="caution">
    <text evidence="8">The sequence shown here is derived from an EMBL/GenBank/DDBJ whole genome shotgun (WGS) entry which is preliminary data.</text>
</comment>
<evidence type="ECO:0000256" key="2">
    <source>
        <dbReference type="ARBA" id="ARBA00022475"/>
    </source>
</evidence>
<dbReference type="NCBIfam" id="TIGR00360">
    <property type="entry name" value="ComEC_N-term"/>
    <property type="match status" value="1"/>
</dbReference>
<dbReference type="InterPro" id="IPR052159">
    <property type="entry name" value="Competence_DNA_uptake"/>
</dbReference>
<keyword evidence="5 6" id="KW-0472">Membrane</keyword>
<dbReference type="PANTHER" id="PTHR30619:SF7">
    <property type="entry name" value="BETA-LACTAMASE DOMAIN PROTEIN"/>
    <property type="match status" value="1"/>
</dbReference>
<dbReference type="EMBL" id="JBHTHQ010000021">
    <property type="protein sequence ID" value="MFD0704810.1"/>
    <property type="molecule type" value="Genomic_DNA"/>
</dbReference>
<evidence type="ECO:0000313" key="9">
    <source>
        <dbReference type="Proteomes" id="UP001597036"/>
    </source>
</evidence>
<name>A0ABW2Y443_9BIFI</name>
<keyword evidence="3 6" id="KW-0812">Transmembrane</keyword>
<feature type="transmembrane region" description="Helical" evidence="6">
    <location>
        <begin position="37"/>
        <end position="61"/>
    </location>
</feature>
<dbReference type="Proteomes" id="UP001597036">
    <property type="component" value="Unassembled WGS sequence"/>
</dbReference>
<evidence type="ECO:0000256" key="3">
    <source>
        <dbReference type="ARBA" id="ARBA00022692"/>
    </source>
</evidence>
<evidence type="ECO:0000256" key="5">
    <source>
        <dbReference type="ARBA" id="ARBA00023136"/>
    </source>
</evidence>
<dbReference type="Pfam" id="PF03772">
    <property type="entry name" value="Competence"/>
    <property type="match status" value="1"/>
</dbReference>
<feature type="transmembrane region" description="Helical" evidence="6">
    <location>
        <begin position="73"/>
        <end position="93"/>
    </location>
</feature>
<feature type="transmembrane region" description="Helical" evidence="6">
    <location>
        <begin position="282"/>
        <end position="304"/>
    </location>
</feature>
<feature type="transmembrane region" description="Helical" evidence="6">
    <location>
        <begin position="415"/>
        <end position="433"/>
    </location>
</feature>
<feature type="transmembrane region" description="Helical" evidence="6">
    <location>
        <begin position="510"/>
        <end position="529"/>
    </location>
</feature>
<reference evidence="9" key="1">
    <citation type="journal article" date="2019" name="Int. J. Syst. Evol. Microbiol.">
        <title>The Global Catalogue of Microorganisms (GCM) 10K type strain sequencing project: providing services to taxonomists for standard genome sequencing and annotation.</title>
        <authorList>
            <consortium name="The Broad Institute Genomics Platform"/>
            <consortium name="The Broad Institute Genome Sequencing Center for Infectious Disease"/>
            <person name="Wu L."/>
            <person name="Ma J."/>
        </authorList>
    </citation>
    <scope>NUCLEOTIDE SEQUENCE [LARGE SCALE GENOMIC DNA]</scope>
    <source>
        <strain evidence="9">CCM 8604</strain>
    </source>
</reference>
<dbReference type="RefSeq" id="WP_377938523.1">
    <property type="nucleotide sequence ID" value="NZ_JBHTHQ010000021.1"/>
</dbReference>
<feature type="transmembrane region" description="Helical" evidence="6">
    <location>
        <begin position="471"/>
        <end position="490"/>
    </location>
</feature>
<evidence type="ECO:0000256" key="6">
    <source>
        <dbReference type="SAM" id="Phobius"/>
    </source>
</evidence>